<accession>A0ABP9LJ44</accession>
<protein>
    <submittedName>
        <fullName evidence="2">Uncharacterized protein</fullName>
    </submittedName>
</protein>
<feature type="transmembrane region" description="Helical" evidence="1">
    <location>
        <begin position="83"/>
        <end position="105"/>
    </location>
</feature>
<keyword evidence="1" id="KW-0812">Transmembrane</keyword>
<dbReference type="Proteomes" id="UP001501083">
    <property type="component" value="Unassembled WGS sequence"/>
</dbReference>
<evidence type="ECO:0000256" key="1">
    <source>
        <dbReference type="SAM" id="Phobius"/>
    </source>
</evidence>
<sequence length="190" mass="20679">MLSRLAARAVDLYQGGLRKLTIEEAWEWKQKGPDVIAARWRRMAALRRSTTLGVEQMERRQWSDPPESQGVQSQQRIFSYPQIVVGLLLGTPLAGAALAAVNAFCLGRVGHAWLTLALAVGYLALVLFAPTMGYGVGTALYIAASVAVLFLNRLALGARTHPRKSWVASMLITVTGLLSYVAMAIVLTSR</sequence>
<keyword evidence="1" id="KW-1133">Transmembrane helix</keyword>
<feature type="transmembrane region" description="Helical" evidence="1">
    <location>
        <begin position="166"/>
        <end position="187"/>
    </location>
</feature>
<reference evidence="3" key="1">
    <citation type="journal article" date="2019" name="Int. J. Syst. Evol. Microbiol.">
        <title>The Global Catalogue of Microorganisms (GCM) 10K type strain sequencing project: providing services to taxonomists for standard genome sequencing and annotation.</title>
        <authorList>
            <consortium name="The Broad Institute Genomics Platform"/>
            <consortium name="The Broad Institute Genome Sequencing Center for Infectious Disease"/>
            <person name="Wu L."/>
            <person name="Ma J."/>
        </authorList>
    </citation>
    <scope>NUCLEOTIDE SEQUENCE [LARGE SCALE GENOMIC DNA]</scope>
    <source>
        <strain evidence="3">JCM 19212</strain>
    </source>
</reference>
<gene>
    <name evidence="2" type="ORF">GCM10025759_24670</name>
</gene>
<feature type="transmembrane region" description="Helical" evidence="1">
    <location>
        <begin position="135"/>
        <end position="154"/>
    </location>
</feature>
<organism evidence="2 3">
    <name type="scientific">Lysobacter panacisoli</name>
    <dbReference type="NCBI Taxonomy" id="1255263"/>
    <lineage>
        <taxon>Bacteria</taxon>
        <taxon>Pseudomonadati</taxon>
        <taxon>Pseudomonadota</taxon>
        <taxon>Gammaproteobacteria</taxon>
        <taxon>Lysobacterales</taxon>
        <taxon>Lysobacteraceae</taxon>
        <taxon>Lysobacter</taxon>
    </lineage>
</organism>
<keyword evidence="1" id="KW-0472">Membrane</keyword>
<comment type="caution">
    <text evidence="2">The sequence shown here is derived from an EMBL/GenBank/DDBJ whole genome shotgun (WGS) entry which is preliminary data.</text>
</comment>
<feature type="transmembrane region" description="Helical" evidence="1">
    <location>
        <begin position="112"/>
        <end position="129"/>
    </location>
</feature>
<proteinExistence type="predicted"/>
<dbReference type="EMBL" id="BAABKY010000002">
    <property type="protein sequence ID" value="GAA5078005.1"/>
    <property type="molecule type" value="Genomic_DNA"/>
</dbReference>
<evidence type="ECO:0000313" key="3">
    <source>
        <dbReference type="Proteomes" id="UP001501083"/>
    </source>
</evidence>
<name>A0ABP9LJ44_9GAMM</name>
<keyword evidence="3" id="KW-1185">Reference proteome</keyword>
<evidence type="ECO:0000313" key="2">
    <source>
        <dbReference type="EMBL" id="GAA5078005.1"/>
    </source>
</evidence>